<dbReference type="Gene3D" id="3.10.580.10">
    <property type="entry name" value="CBS-domain"/>
    <property type="match status" value="1"/>
</dbReference>
<protein>
    <submittedName>
        <fullName evidence="4">Cyclic nucleotide-binding/CBS domain-containing protein</fullName>
    </submittedName>
</protein>
<proteinExistence type="predicted"/>
<dbReference type="RefSeq" id="WP_247378779.1">
    <property type="nucleotide sequence ID" value="NZ_JALLGV010000005.1"/>
</dbReference>
<feature type="domain" description="CBS" evidence="3">
    <location>
        <begin position="11"/>
        <end position="65"/>
    </location>
</feature>
<evidence type="ECO:0000313" key="5">
    <source>
        <dbReference type="Proteomes" id="UP001597119"/>
    </source>
</evidence>
<evidence type="ECO:0000259" key="3">
    <source>
        <dbReference type="PROSITE" id="PS51371"/>
    </source>
</evidence>
<reference evidence="4 5" key="1">
    <citation type="journal article" date="2019" name="Int. J. Syst. Evol. Microbiol.">
        <title>The Global Catalogue of Microorganisms (GCM) 10K type strain sequencing project: providing services to taxonomists for standard genome sequencing and annotation.</title>
        <authorList>
            <consortium name="The Broad Institute Genomics Platform"/>
            <consortium name="The Broad Institute Genome Sequencing Center for Infectious Disease"/>
            <person name="Wu L."/>
            <person name="Ma J."/>
        </authorList>
    </citation>
    <scope>NUCLEOTIDE SEQUENCE [LARGE SCALE GENOMIC DNA]</scope>
    <source>
        <strain evidence="4 5">CGMCC 1.12125</strain>
    </source>
</reference>
<dbReference type="Proteomes" id="UP001597119">
    <property type="component" value="Unassembled WGS sequence"/>
</dbReference>
<evidence type="ECO:0000313" key="4">
    <source>
        <dbReference type="EMBL" id="MFD1589131.1"/>
    </source>
</evidence>
<dbReference type="AlphaFoldDB" id="A0ABD6CGI6"/>
<evidence type="ECO:0000256" key="1">
    <source>
        <dbReference type="ARBA" id="ARBA00023122"/>
    </source>
</evidence>
<keyword evidence="5" id="KW-1185">Reference proteome</keyword>
<evidence type="ECO:0000256" key="2">
    <source>
        <dbReference type="PROSITE-ProRule" id="PRU00703"/>
    </source>
</evidence>
<accession>A0ABD6CGI6</accession>
<name>A0ABD6CGI6_9EURY</name>
<dbReference type="InterPro" id="IPR046342">
    <property type="entry name" value="CBS_dom_sf"/>
</dbReference>
<dbReference type="SMART" id="SM00116">
    <property type="entry name" value="CBS"/>
    <property type="match status" value="2"/>
</dbReference>
<gene>
    <name evidence="4" type="ORF">ACFR9U_19305</name>
</gene>
<dbReference type="PROSITE" id="PS51371">
    <property type="entry name" value="CBS"/>
    <property type="match status" value="2"/>
</dbReference>
<dbReference type="EMBL" id="JBHUDJ010000014">
    <property type="protein sequence ID" value="MFD1589131.1"/>
    <property type="molecule type" value="Genomic_DNA"/>
</dbReference>
<dbReference type="InterPro" id="IPR051257">
    <property type="entry name" value="Diverse_CBS-Domain"/>
</dbReference>
<sequence length="144" mass="15541">MADDTPVSEIMSSPVETIERETTIDEVARVFAEEGVGSLIIGDDPIEGIITEHDVVKSIGNGQDPAETSVEELMSDPVVTIRPHDTVENAGDRMGNNGVKKLPVTEEGIPVGIVTTTDLAHFLPHHRLEMASQPEEDVPDGEFE</sequence>
<dbReference type="InterPro" id="IPR000644">
    <property type="entry name" value="CBS_dom"/>
</dbReference>
<keyword evidence="1 2" id="KW-0129">CBS domain</keyword>
<dbReference type="Pfam" id="PF00571">
    <property type="entry name" value="CBS"/>
    <property type="match status" value="2"/>
</dbReference>
<organism evidence="4 5">
    <name type="scientific">Halorientalis brevis</name>
    <dbReference type="NCBI Taxonomy" id="1126241"/>
    <lineage>
        <taxon>Archaea</taxon>
        <taxon>Methanobacteriati</taxon>
        <taxon>Methanobacteriota</taxon>
        <taxon>Stenosarchaea group</taxon>
        <taxon>Halobacteria</taxon>
        <taxon>Halobacteriales</taxon>
        <taxon>Haloarculaceae</taxon>
        <taxon>Halorientalis</taxon>
    </lineage>
</organism>
<dbReference type="SUPFAM" id="SSF54631">
    <property type="entry name" value="CBS-domain pair"/>
    <property type="match status" value="1"/>
</dbReference>
<feature type="domain" description="CBS" evidence="3">
    <location>
        <begin position="74"/>
        <end position="130"/>
    </location>
</feature>
<comment type="caution">
    <text evidence="4">The sequence shown here is derived from an EMBL/GenBank/DDBJ whole genome shotgun (WGS) entry which is preliminary data.</text>
</comment>
<dbReference type="PANTHER" id="PTHR43080:SF2">
    <property type="entry name" value="CBS DOMAIN-CONTAINING PROTEIN"/>
    <property type="match status" value="1"/>
</dbReference>
<dbReference type="PANTHER" id="PTHR43080">
    <property type="entry name" value="CBS DOMAIN-CONTAINING PROTEIN CBSX3, MITOCHONDRIAL"/>
    <property type="match status" value="1"/>
</dbReference>